<organism evidence="2 3">
    <name type="scientific">Candidatus Defluviicoccus seviourii</name>
    <dbReference type="NCBI Taxonomy" id="2565273"/>
    <lineage>
        <taxon>Bacteria</taxon>
        <taxon>Pseudomonadati</taxon>
        <taxon>Pseudomonadota</taxon>
        <taxon>Alphaproteobacteria</taxon>
        <taxon>Rhodospirillales</taxon>
        <taxon>Rhodospirillaceae</taxon>
        <taxon>Defluviicoccus</taxon>
    </lineage>
</organism>
<dbReference type="Proteomes" id="UP000326641">
    <property type="component" value="Unassembled WGS sequence"/>
</dbReference>
<dbReference type="EMBL" id="UXAT02000006">
    <property type="protein sequence ID" value="VUX45693.1"/>
    <property type="molecule type" value="Genomic_DNA"/>
</dbReference>
<dbReference type="AlphaFoldDB" id="A0A564WDU0"/>
<proteinExistence type="predicted"/>
<reference evidence="2" key="1">
    <citation type="submission" date="2018-11" db="EMBL/GenBank/DDBJ databases">
        <authorList>
            <person name="Onetto C."/>
        </authorList>
    </citation>
    <scope>NUCLEOTIDE SEQUENCE [LARGE SCALE GENOMIC DNA]</scope>
</reference>
<keyword evidence="1" id="KW-0732">Signal</keyword>
<accession>A0A564WDU0</accession>
<gene>
    <name evidence="2" type="ORF">DF3PA_140074</name>
</gene>
<dbReference type="PROSITE" id="PS51257">
    <property type="entry name" value="PROKAR_LIPOPROTEIN"/>
    <property type="match status" value="1"/>
</dbReference>
<keyword evidence="3" id="KW-1185">Reference proteome</keyword>
<evidence type="ECO:0000256" key="1">
    <source>
        <dbReference type="SAM" id="SignalP"/>
    </source>
</evidence>
<feature type="signal peptide" evidence="1">
    <location>
        <begin position="1"/>
        <end position="20"/>
    </location>
</feature>
<feature type="chain" id="PRO_5024314045" description="Lipoprotein" evidence="1">
    <location>
        <begin position="21"/>
        <end position="196"/>
    </location>
</feature>
<evidence type="ECO:0000313" key="3">
    <source>
        <dbReference type="Proteomes" id="UP000326641"/>
    </source>
</evidence>
<sequence>MGRFNLAFALGAVLSLVACADTYRVDDGSGRSRVLEADQRIILTKTRGESAPTATIVCAEPNPDIAVGRNVTVNVTGKAGAGQAAAPASGELQVGTAVTETLHELKRSNAIQVLRDIGYRVCEAYLNGAIGEEEYARVLHATGTVITAFLAIDALREFKDTPEAAKAIAKIVELVANLPGPMGLDAQRGGSRGARQ</sequence>
<protein>
    <recommendedName>
        <fullName evidence="4">Lipoprotein</fullName>
    </recommendedName>
</protein>
<name>A0A564WDU0_9PROT</name>
<evidence type="ECO:0000313" key="2">
    <source>
        <dbReference type="EMBL" id="VUX45693.1"/>
    </source>
</evidence>
<comment type="caution">
    <text evidence="2">The sequence shown here is derived from an EMBL/GenBank/DDBJ whole genome shotgun (WGS) entry which is preliminary data.</text>
</comment>
<evidence type="ECO:0008006" key="4">
    <source>
        <dbReference type="Google" id="ProtNLM"/>
    </source>
</evidence>